<dbReference type="GO" id="GO:0004672">
    <property type="term" value="F:protein kinase activity"/>
    <property type="evidence" value="ECO:0007669"/>
    <property type="project" value="InterPro"/>
</dbReference>
<feature type="binding site" evidence="14">
    <location>
        <position position="721"/>
    </location>
    <ligand>
        <name>ATP</name>
        <dbReference type="ChEBI" id="CHEBI:30616"/>
    </ligand>
</feature>
<gene>
    <name evidence="17" type="ORF">A4U43_C05F10240</name>
</gene>
<evidence type="ECO:0000256" key="7">
    <source>
        <dbReference type="ARBA" id="ARBA00022741"/>
    </source>
</evidence>
<dbReference type="OrthoDB" id="676979at2759"/>
<evidence type="ECO:0000313" key="18">
    <source>
        <dbReference type="Proteomes" id="UP000243459"/>
    </source>
</evidence>
<dbReference type="InterPro" id="IPR001611">
    <property type="entry name" value="Leu-rich_rpt"/>
</dbReference>
<keyword evidence="7 14" id="KW-0547">Nucleotide-binding</keyword>
<keyword evidence="18" id="KW-1185">Reference proteome</keyword>
<dbReference type="Gene3D" id="1.10.510.10">
    <property type="entry name" value="Transferase(Phosphotransferase) domain 1"/>
    <property type="match status" value="1"/>
</dbReference>
<dbReference type="SUPFAM" id="SSF56112">
    <property type="entry name" value="Protein kinase-like (PK-like)"/>
    <property type="match status" value="1"/>
</dbReference>
<dbReference type="InterPro" id="IPR011009">
    <property type="entry name" value="Kinase-like_dom_sf"/>
</dbReference>
<dbReference type="InterPro" id="IPR013210">
    <property type="entry name" value="LRR_N_plant-typ"/>
</dbReference>
<dbReference type="EMBL" id="CM007385">
    <property type="protein sequence ID" value="ONK68325.1"/>
    <property type="molecule type" value="Genomic_DNA"/>
</dbReference>
<dbReference type="SMART" id="SM00220">
    <property type="entry name" value="S_TKc"/>
    <property type="match status" value="1"/>
</dbReference>
<dbReference type="FunFam" id="3.80.10.10:FF:000383">
    <property type="entry name" value="Leucine-rich repeat receptor protein kinase EMS1"/>
    <property type="match status" value="1"/>
</dbReference>
<dbReference type="FunFam" id="3.80.10.10:FF:000228">
    <property type="entry name" value="Leucine-rich repeat receptor-like serine/threonine-protein kinase BAM1"/>
    <property type="match status" value="1"/>
</dbReference>
<evidence type="ECO:0000256" key="6">
    <source>
        <dbReference type="ARBA" id="ARBA00022737"/>
    </source>
</evidence>
<evidence type="ECO:0000313" key="17">
    <source>
        <dbReference type="EMBL" id="ONK68325.1"/>
    </source>
</evidence>
<evidence type="ECO:0000256" key="3">
    <source>
        <dbReference type="ARBA" id="ARBA00022614"/>
    </source>
</evidence>
<evidence type="ECO:0000256" key="9">
    <source>
        <dbReference type="ARBA" id="ARBA00022840"/>
    </source>
</evidence>
<dbReference type="PROSITE" id="PS51450">
    <property type="entry name" value="LRR"/>
    <property type="match status" value="1"/>
</dbReference>
<keyword evidence="9 14" id="KW-0067">ATP-binding</keyword>
<keyword evidence="8" id="KW-0418">Kinase</keyword>
<evidence type="ECO:0000259" key="16">
    <source>
        <dbReference type="PROSITE" id="PS50011"/>
    </source>
</evidence>
<keyword evidence="13" id="KW-0325">Glycoprotein</keyword>
<dbReference type="PROSITE" id="PS00107">
    <property type="entry name" value="PROTEIN_KINASE_ATP"/>
    <property type="match status" value="1"/>
</dbReference>
<dbReference type="AlphaFoldDB" id="A0A5P1EQN1"/>
<dbReference type="Pfam" id="PF00560">
    <property type="entry name" value="LRR_1"/>
    <property type="match status" value="8"/>
</dbReference>
<dbReference type="OMA" id="ILVFREY"/>
<dbReference type="InterPro" id="IPR032675">
    <property type="entry name" value="LRR_dom_sf"/>
</dbReference>
<dbReference type="GO" id="GO:0005524">
    <property type="term" value="F:ATP binding"/>
    <property type="evidence" value="ECO:0007669"/>
    <property type="project" value="UniProtKB-UniRule"/>
</dbReference>
<keyword evidence="10 15" id="KW-1133">Transmembrane helix</keyword>
<evidence type="ECO:0000256" key="11">
    <source>
        <dbReference type="ARBA" id="ARBA00023136"/>
    </source>
</evidence>
<evidence type="ECO:0000256" key="8">
    <source>
        <dbReference type="ARBA" id="ARBA00022777"/>
    </source>
</evidence>
<dbReference type="FunFam" id="1.10.510.10:FF:000365">
    <property type="entry name" value="Leucine-rich repeat receptor-like serine/threonine-protein kinase At1g17230"/>
    <property type="match status" value="1"/>
</dbReference>
<dbReference type="SUPFAM" id="SSF52058">
    <property type="entry name" value="L domain-like"/>
    <property type="match status" value="1"/>
</dbReference>
<dbReference type="PROSITE" id="PS00108">
    <property type="entry name" value="PROTEIN_KINASE_ST"/>
    <property type="match status" value="1"/>
</dbReference>
<feature type="transmembrane region" description="Helical" evidence="15">
    <location>
        <begin position="629"/>
        <end position="657"/>
    </location>
</feature>
<evidence type="ECO:0000256" key="15">
    <source>
        <dbReference type="SAM" id="Phobius"/>
    </source>
</evidence>
<evidence type="ECO:0000256" key="4">
    <source>
        <dbReference type="ARBA" id="ARBA00022679"/>
    </source>
</evidence>
<dbReference type="Pfam" id="PF00069">
    <property type="entry name" value="Pkinase"/>
    <property type="match status" value="1"/>
</dbReference>
<organism evidence="17 18">
    <name type="scientific">Asparagus officinalis</name>
    <name type="common">Garden asparagus</name>
    <dbReference type="NCBI Taxonomy" id="4686"/>
    <lineage>
        <taxon>Eukaryota</taxon>
        <taxon>Viridiplantae</taxon>
        <taxon>Streptophyta</taxon>
        <taxon>Embryophyta</taxon>
        <taxon>Tracheophyta</taxon>
        <taxon>Spermatophyta</taxon>
        <taxon>Magnoliopsida</taxon>
        <taxon>Liliopsida</taxon>
        <taxon>Asparagales</taxon>
        <taxon>Asparagaceae</taxon>
        <taxon>Asparagoideae</taxon>
        <taxon>Asparagus</taxon>
    </lineage>
</organism>
<evidence type="ECO:0000256" key="1">
    <source>
        <dbReference type="ARBA" id="ARBA00004162"/>
    </source>
</evidence>
<evidence type="ECO:0000256" key="10">
    <source>
        <dbReference type="ARBA" id="ARBA00022989"/>
    </source>
</evidence>
<dbReference type="InterPro" id="IPR000719">
    <property type="entry name" value="Prot_kinase_dom"/>
</dbReference>
<keyword evidence="12" id="KW-0675">Receptor</keyword>
<keyword evidence="11 15" id="KW-0472">Membrane</keyword>
<keyword evidence="5 15" id="KW-0812">Transmembrane</keyword>
<name>A0A5P1EQN1_ASPOF</name>
<sequence>MGSLVLRKKETRSSFGLQIPETMEEIKLSFHFFAIFLLCIFQPSSSQTAETQALLDFRKQLKDPMNYLESWNESLSPCQFVGITCDFKSGNVIGIALVNMSLSGQISPSISALRSLSSLELQTNTLSGKIPPELNDCTNLQTLNLSANSFTGELPDLSSLQKLQLLDFSMNQLSGNFPLWVGNISGLVQLCLAENNFEHGKLPPSIGNLKNLTLLYLAKCNLIGEIPDSIFGLVWLRTLDLSMNQVSGKLSKEISNLHNLYKIELYQNNLSGEIPPELANLSGLNEFDISHNNMGGTLPPEIGNLNFTYFQIYRNNFHGELPKGFGNMRFLKGFSIYENNFSGNFPASLGRFSPLDTFDISENNFSGKFPRFLCQNNKLVYLLALDNNFSGEFPDSYSSCKSLLRFRISQNKFTGKIPDGLWGLPYAVVIDVADNGFIGGISSDIGVSTSLTQLYVHNNKFSGELPPEIGKLYQLQKLFAHNNSFSGRLPSQIGDLDLLTSLHLEINSFAGSLPSELVYCSRLVDLDLAKNSLDGVIPEKISLLTSLNSLNLSNNMLVGSIPVGLQSLKLSSLDLSKNQLSGEIPPELLMIAGEEAFSSNAGLCVDGNSGNNSGLRIGYCSLSPRHKSIYVRGMLVVLIIMSVLFVLLSALAIIASYKSVKKIDPEKGNVDPSTELELFHPADLDAEEICNLRAEDLIGSGGTGKVFRLDLNKNRGTFAVKQLWKGEGAKVVTAEIGILGKIRHRNILKLYARATRGGCSYLVFEYMPNGNLHQALRRGVKGGKLELDWGKRYNIAVGAAKGITYLHHDCSPAILHRDIKSTNILLDEECEAKIADFGIAKVAEESDNSCFAGTHGYMAPELAYSLKVTEKSDVYSFGVVLLELLTGLSPTGPHFDEGKDIVYWVSTHLDNIQKIRDIFDPRISGSYADDMIKVLRVAILCTANLPAVRPSMREVVKMLIDANPYVGVKRGKVFAKNC</sequence>
<keyword evidence="4" id="KW-0808">Transferase</keyword>
<evidence type="ECO:0000256" key="2">
    <source>
        <dbReference type="ARBA" id="ARBA00008684"/>
    </source>
</evidence>
<protein>
    <recommendedName>
        <fullName evidence="16">Protein kinase domain-containing protein</fullName>
    </recommendedName>
</protein>
<dbReference type="GO" id="GO:0033612">
    <property type="term" value="F:receptor serine/threonine kinase binding"/>
    <property type="evidence" value="ECO:0007669"/>
    <property type="project" value="TreeGrafter"/>
</dbReference>
<dbReference type="PROSITE" id="PS50011">
    <property type="entry name" value="PROTEIN_KINASE_DOM"/>
    <property type="match status" value="1"/>
</dbReference>
<keyword evidence="3" id="KW-0433">Leucine-rich repeat</keyword>
<dbReference type="Gene3D" id="3.30.200.20">
    <property type="entry name" value="Phosphorylase Kinase, domain 1"/>
    <property type="match status" value="1"/>
</dbReference>
<evidence type="ECO:0000256" key="14">
    <source>
        <dbReference type="PROSITE-ProRule" id="PRU10141"/>
    </source>
</evidence>
<dbReference type="Proteomes" id="UP000243459">
    <property type="component" value="Chromosome 5"/>
</dbReference>
<dbReference type="PANTHER" id="PTHR48056:SF20">
    <property type="entry name" value="PROTEIN KINASE DOMAIN-CONTAINING PROTEIN"/>
    <property type="match status" value="1"/>
</dbReference>
<proteinExistence type="inferred from homology"/>
<dbReference type="FunFam" id="3.80.10.10:FF:000330">
    <property type="entry name" value="Receptor protein-tyrosine kinase CEPR1"/>
    <property type="match status" value="1"/>
</dbReference>
<dbReference type="InterPro" id="IPR017441">
    <property type="entry name" value="Protein_kinase_ATP_BS"/>
</dbReference>
<evidence type="ECO:0000256" key="12">
    <source>
        <dbReference type="ARBA" id="ARBA00023170"/>
    </source>
</evidence>
<comment type="similarity">
    <text evidence="2">Belongs to the protein kinase superfamily. Ser/Thr protein kinase family.</text>
</comment>
<dbReference type="InterPro" id="IPR008271">
    <property type="entry name" value="Ser/Thr_kinase_AS"/>
</dbReference>
<dbReference type="Gene3D" id="3.80.10.10">
    <property type="entry name" value="Ribonuclease Inhibitor"/>
    <property type="match status" value="3"/>
</dbReference>
<dbReference type="InterPro" id="IPR050647">
    <property type="entry name" value="Plant_LRR-RLKs"/>
</dbReference>
<dbReference type="SUPFAM" id="SSF52047">
    <property type="entry name" value="RNI-like"/>
    <property type="match status" value="1"/>
</dbReference>
<comment type="subcellular location">
    <subcellularLocation>
        <location evidence="1">Cell membrane</location>
        <topology evidence="1">Single-pass membrane protein</topology>
    </subcellularLocation>
</comment>
<accession>A0A5P1EQN1</accession>
<dbReference type="Gramene" id="ONK68325">
    <property type="protein sequence ID" value="ONK68325"/>
    <property type="gene ID" value="A4U43_C05F10240"/>
</dbReference>
<reference evidence="18" key="1">
    <citation type="journal article" date="2017" name="Nat. Commun.">
        <title>The asparagus genome sheds light on the origin and evolution of a young Y chromosome.</title>
        <authorList>
            <person name="Harkess A."/>
            <person name="Zhou J."/>
            <person name="Xu C."/>
            <person name="Bowers J.E."/>
            <person name="Van der Hulst R."/>
            <person name="Ayyampalayam S."/>
            <person name="Mercati F."/>
            <person name="Riccardi P."/>
            <person name="McKain M.R."/>
            <person name="Kakrana A."/>
            <person name="Tang H."/>
            <person name="Ray J."/>
            <person name="Groenendijk J."/>
            <person name="Arikit S."/>
            <person name="Mathioni S.M."/>
            <person name="Nakano M."/>
            <person name="Shan H."/>
            <person name="Telgmann-Rauber A."/>
            <person name="Kanno A."/>
            <person name="Yue Z."/>
            <person name="Chen H."/>
            <person name="Li W."/>
            <person name="Chen Y."/>
            <person name="Xu X."/>
            <person name="Zhang Y."/>
            <person name="Luo S."/>
            <person name="Chen H."/>
            <person name="Gao J."/>
            <person name="Mao Z."/>
            <person name="Pires J.C."/>
            <person name="Luo M."/>
            <person name="Kudrna D."/>
            <person name="Wing R.A."/>
            <person name="Meyers B.C."/>
            <person name="Yi K."/>
            <person name="Kong H."/>
            <person name="Lavrijsen P."/>
            <person name="Sunseri F."/>
            <person name="Falavigna A."/>
            <person name="Ye Y."/>
            <person name="Leebens-Mack J.H."/>
            <person name="Chen G."/>
        </authorList>
    </citation>
    <scope>NUCLEOTIDE SEQUENCE [LARGE SCALE GENOMIC DNA]</scope>
    <source>
        <strain evidence="18">cv. DH0086</strain>
    </source>
</reference>
<dbReference type="Pfam" id="PF08263">
    <property type="entry name" value="LRRNT_2"/>
    <property type="match status" value="1"/>
</dbReference>
<dbReference type="GO" id="GO:0005886">
    <property type="term" value="C:plasma membrane"/>
    <property type="evidence" value="ECO:0007669"/>
    <property type="project" value="UniProtKB-SubCell"/>
</dbReference>
<dbReference type="PANTHER" id="PTHR48056">
    <property type="entry name" value="LRR RECEPTOR-LIKE SERINE/THREONINE-PROTEIN KINASE-RELATED"/>
    <property type="match status" value="1"/>
</dbReference>
<feature type="domain" description="Protein kinase" evidence="16">
    <location>
        <begin position="692"/>
        <end position="966"/>
    </location>
</feature>
<keyword evidence="6" id="KW-0677">Repeat</keyword>
<evidence type="ECO:0000256" key="5">
    <source>
        <dbReference type="ARBA" id="ARBA00022692"/>
    </source>
</evidence>
<evidence type="ECO:0000256" key="13">
    <source>
        <dbReference type="ARBA" id="ARBA00023180"/>
    </source>
</evidence>